<dbReference type="InterPro" id="IPR005846">
    <property type="entry name" value="A-D-PHexomutase_a/b/a-III"/>
</dbReference>
<organism evidence="16 18">
    <name type="scientific">Methylacidiphilum kamchatkense Kam1</name>
    <dbReference type="NCBI Taxonomy" id="1202785"/>
    <lineage>
        <taxon>Bacteria</taxon>
        <taxon>Pseudomonadati</taxon>
        <taxon>Verrucomicrobiota</taxon>
        <taxon>Methylacidiphilae</taxon>
        <taxon>Methylacidiphilales</taxon>
        <taxon>Methylacidiphilaceae</taxon>
        <taxon>Methylacidiphilum (ex Ratnadevi et al. 2023)</taxon>
    </lineage>
</organism>
<name>A0A0C1RSU5_9BACT</name>
<dbReference type="Pfam" id="PF02880">
    <property type="entry name" value="PGM_PMM_III"/>
    <property type="match status" value="1"/>
</dbReference>
<evidence type="ECO:0000256" key="10">
    <source>
        <dbReference type="RuleBase" id="RU004327"/>
    </source>
</evidence>
<dbReference type="PROSITE" id="PS00710">
    <property type="entry name" value="PGM_PMM"/>
    <property type="match status" value="1"/>
</dbReference>
<dbReference type="InterPro" id="IPR050060">
    <property type="entry name" value="Phosphoglucosamine_mutase"/>
</dbReference>
<evidence type="ECO:0000256" key="8">
    <source>
        <dbReference type="HAMAP-Rule" id="MF_01554"/>
    </source>
</evidence>
<feature type="active site" description="Phosphoserine intermediate" evidence="8">
    <location>
        <position position="108"/>
    </location>
</feature>
<reference evidence="16" key="2">
    <citation type="journal article" date="2019" name="BMC Genomics">
        <title>Complete genome sequence analysis of the thermoacidophilic verrucomicrobial methanotroph 'Candidatus Methylacidiphilum kamchatkense' strain Kam1 and comparison with its closest relatives.</title>
        <authorList>
            <person name="Kruse T."/>
            <person name="Ratnadevi C.M."/>
            <person name="Erikstad H.A."/>
            <person name="Birkeland N.K."/>
        </authorList>
    </citation>
    <scope>NUCLEOTIDE SEQUENCE</scope>
    <source>
        <strain evidence="16">Kam1</strain>
    </source>
</reference>
<dbReference type="InterPro" id="IPR005844">
    <property type="entry name" value="A-D-PHexomutase_a/b/a-I"/>
</dbReference>
<dbReference type="Proteomes" id="UP000315925">
    <property type="component" value="Chromosome"/>
</dbReference>
<feature type="binding site" description="via phosphate group" evidence="8">
    <location>
        <position position="108"/>
    </location>
    <ligand>
        <name>Mg(2+)</name>
        <dbReference type="ChEBI" id="CHEBI:18420"/>
    </ligand>
</feature>
<feature type="modified residue" description="Phosphoserine" evidence="8">
    <location>
        <position position="108"/>
    </location>
</feature>
<dbReference type="GO" id="GO:0004615">
    <property type="term" value="F:phosphomannomutase activity"/>
    <property type="evidence" value="ECO:0007669"/>
    <property type="project" value="TreeGrafter"/>
</dbReference>
<feature type="binding site" evidence="8">
    <location>
        <position position="255"/>
    </location>
    <ligand>
        <name>Mg(2+)</name>
        <dbReference type="ChEBI" id="CHEBI:18420"/>
    </ligand>
</feature>
<feature type="domain" description="Alpha-D-phosphohexomutase alpha/beta/alpha" evidence="12">
    <location>
        <begin position="8"/>
        <end position="141"/>
    </location>
</feature>
<dbReference type="InterPro" id="IPR006352">
    <property type="entry name" value="GlmM_bact"/>
</dbReference>
<dbReference type="GO" id="GO:0006048">
    <property type="term" value="P:UDP-N-acetylglucosamine biosynthetic process"/>
    <property type="evidence" value="ECO:0007669"/>
    <property type="project" value="TreeGrafter"/>
</dbReference>
<feature type="binding site" evidence="8">
    <location>
        <position position="253"/>
    </location>
    <ligand>
        <name>Mg(2+)</name>
        <dbReference type="ChEBI" id="CHEBI:18420"/>
    </ligand>
</feature>
<evidence type="ECO:0000259" key="14">
    <source>
        <dbReference type="Pfam" id="PF02880"/>
    </source>
</evidence>
<dbReference type="PRINTS" id="PR00509">
    <property type="entry name" value="PGMPMM"/>
</dbReference>
<evidence type="ECO:0000256" key="3">
    <source>
        <dbReference type="ARBA" id="ARBA00022723"/>
    </source>
</evidence>
<dbReference type="FunFam" id="3.40.120.10:FF:000002">
    <property type="entry name" value="Phosphoglucosamine mutase"/>
    <property type="match status" value="1"/>
</dbReference>
<dbReference type="GO" id="GO:0000287">
    <property type="term" value="F:magnesium ion binding"/>
    <property type="evidence" value="ECO:0007669"/>
    <property type="project" value="UniProtKB-UniRule"/>
</dbReference>
<dbReference type="Gene3D" id="3.40.120.10">
    <property type="entry name" value="Alpha-D-Glucose-1,6-Bisphosphate, subunit A, domain 3"/>
    <property type="match status" value="3"/>
</dbReference>
<dbReference type="InterPro" id="IPR036900">
    <property type="entry name" value="A-D-PHexomutase_C_sf"/>
</dbReference>
<dbReference type="STRING" id="1202785.A946_08915"/>
<comment type="cofactor">
    <cofactor evidence="8">
        <name>Mg(2+)</name>
        <dbReference type="ChEBI" id="CHEBI:18420"/>
    </cofactor>
    <text evidence="8">Binds 1 Mg(2+) ion per subunit.</text>
</comment>
<accession>A0A0C1RSU5</accession>
<dbReference type="FunFam" id="3.40.120.10:FF:000001">
    <property type="entry name" value="Phosphoglucosamine mutase"/>
    <property type="match status" value="1"/>
</dbReference>
<comment type="similarity">
    <text evidence="1 8 9">Belongs to the phosphohexose mutase family.</text>
</comment>
<dbReference type="PANTHER" id="PTHR42946:SF1">
    <property type="entry name" value="PHOSPHOGLUCOMUTASE (ALPHA-D-GLUCOSE-1,6-BISPHOSPHATE-DEPENDENT)"/>
    <property type="match status" value="1"/>
</dbReference>
<dbReference type="GO" id="GO:0008966">
    <property type="term" value="F:phosphoglucosamine mutase activity"/>
    <property type="evidence" value="ECO:0007669"/>
    <property type="project" value="UniProtKB-UniRule"/>
</dbReference>
<dbReference type="Gene3D" id="3.30.310.50">
    <property type="entry name" value="Alpha-D-phosphohexomutase, C-terminal domain"/>
    <property type="match status" value="1"/>
</dbReference>
<dbReference type="InterPro" id="IPR005843">
    <property type="entry name" value="A-D-PHexomutase_C"/>
</dbReference>
<dbReference type="KEGG" id="mkc:kam1_411"/>
<dbReference type="Pfam" id="PF02878">
    <property type="entry name" value="PGM_PMM_I"/>
    <property type="match status" value="1"/>
</dbReference>
<dbReference type="Pfam" id="PF00408">
    <property type="entry name" value="PGM_PMM_IV"/>
    <property type="match status" value="1"/>
</dbReference>
<proteinExistence type="inferred from homology"/>
<keyword evidence="2 8" id="KW-0597">Phosphoprotein</keyword>
<evidence type="ECO:0000259" key="12">
    <source>
        <dbReference type="Pfam" id="PF02878"/>
    </source>
</evidence>
<dbReference type="PANTHER" id="PTHR42946">
    <property type="entry name" value="PHOSPHOHEXOSE MUTASE"/>
    <property type="match status" value="1"/>
</dbReference>
<evidence type="ECO:0000256" key="2">
    <source>
        <dbReference type="ARBA" id="ARBA00022553"/>
    </source>
</evidence>
<dbReference type="InterPro" id="IPR005845">
    <property type="entry name" value="A-D-PHexomutase_a/b/a-II"/>
</dbReference>
<keyword evidence="3 8" id="KW-0479">Metal-binding</keyword>
<comment type="PTM">
    <text evidence="8">Activated by phosphorylation.</text>
</comment>
<feature type="domain" description="Alpha-D-phosphohexomutase alpha/beta/alpha" evidence="13">
    <location>
        <begin position="169"/>
        <end position="264"/>
    </location>
</feature>
<evidence type="ECO:0000313" key="17">
    <source>
        <dbReference type="Proteomes" id="UP000031594"/>
    </source>
</evidence>
<dbReference type="AlphaFoldDB" id="A0A0C1RSU5"/>
<dbReference type="EC" id="5.4.2.10" evidence="6 8"/>
<dbReference type="InterPro" id="IPR016055">
    <property type="entry name" value="A-D-PHexomutase_a/b/a-I/II/III"/>
</dbReference>
<feature type="binding site" evidence="8">
    <location>
        <position position="251"/>
    </location>
    <ligand>
        <name>Mg(2+)</name>
        <dbReference type="ChEBI" id="CHEBI:18420"/>
    </ligand>
</feature>
<evidence type="ECO:0000256" key="4">
    <source>
        <dbReference type="ARBA" id="ARBA00022842"/>
    </source>
</evidence>
<evidence type="ECO:0000256" key="7">
    <source>
        <dbReference type="ARBA" id="ARBA00068193"/>
    </source>
</evidence>
<evidence type="ECO:0000256" key="6">
    <source>
        <dbReference type="ARBA" id="ARBA00066330"/>
    </source>
</evidence>
<evidence type="ECO:0000256" key="9">
    <source>
        <dbReference type="RuleBase" id="RU004326"/>
    </source>
</evidence>
<feature type="domain" description="Alpha-D-phosphohexomutase C-terminal" evidence="11">
    <location>
        <begin position="385"/>
        <end position="446"/>
    </location>
</feature>
<reference evidence="18" key="3">
    <citation type="submission" date="2019-03" db="EMBL/GenBank/DDBJ databases">
        <title>Complete genome of Methylacidiphilum kamchatkense Kam1.</title>
        <authorList>
            <person name="Kruse T."/>
            <person name="Murarilal Ratnadevi C."/>
            <person name="Erikstad H.-A."/>
            <person name="Birkeland N.-K."/>
        </authorList>
    </citation>
    <scope>NUCLEOTIDE SEQUENCE [LARGE SCALE GENOMIC DNA]</scope>
    <source>
        <strain evidence="18">kam1</strain>
    </source>
</reference>
<evidence type="ECO:0000256" key="1">
    <source>
        <dbReference type="ARBA" id="ARBA00010231"/>
    </source>
</evidence>
<dbReference type="GO" id="GO:0005975">
    <property type="term" value="P:carbohydrate metabolic process"/>
    <property type="evidence" value="ECO:0007669"/>
    <property type="project" value="InterPro"/>
</dbReference>
<dbReference type="Pfam" id="PF02879">
    <property type="entry name" value="PGM_PMM_II"/>
    <property type="match status" value="1"/>
</dbReference>
<evidence type="ECO:0000313" key="18">
    <source>
        <dbReference type="Proteomes" id="UP000315925"/>
    </source>
</evidence>
<dbReference type="InterPro" id="IPR005841">
    <property type="entry name" value="Alpha-D-phosphohexomutase_SF"/>
</dbReference>
<gene>
    <name evidence="8" type="primary">glmM</name>
    <name evidence="15" type="ORF">A946_08915</name>
    <name evidence="16" type="ORF">kam1_411</name>
</gene>
<dbReference type="EMBL" id="JQNX01000007">
    <property type="protein sequence ID" value="KIE58031.1"/>
    <property type="molecule type" value="Genomic_DNA"/>
</dbReference>
<reference evidence="15 17" key="1">
    <citation type="submission" date="2014-08" db="EMBL/GenBank/DDBJ databases">
        <title>Methylacidiphilum kamchatkense strain Kam1 draft genome sequence.</title>
        <authorList>
            <person name="Birkeland N.-K."/>
            <person name="Erikstad H.A."/>
        </authorList>
    </citation>
    <scope>NUCLEOTIDE SEQUENCE [LARGE SCALE GENOMIC DNA]</scope>
    <source>
        <strain evidence="15 17">Kam1</strain>
    </source>
</reference>
<feature type="domain" description="Alpha-D-phosphohexomutase alpha/beta/alpha" evidence="14">
    <location>
        <begin position="268"/>
        <end position="379"/>
    </location>
</feature>
<protein>
    <recommendedName>
        <fullName evidence="7 8">Phosphoglucosamine mutase</fullName>
        <ecNumber evidence="6 8">5.4.2.10</ecNumber>
    </recommendedName>
</protein>
<evidence type="ECO:0000259" key="13">
    <source>
        <dbReference type="Pfam" id="PF02879"/>
    </source>
</evidence>
<dbReference type="GO" id="GO:0005829">
    <property type="term" value="C:cytosol"/>
    <property type="evidence" value="ECO:0007669"/>
    <property type="project" value="TreeGrafter"/>
</dbReference>
<evidence type="ECO:0000313" key="16">
    <source>
        <dbReference type="EMBL" id="QDQ41662.1"/>
    </source>
</evidence>
<dbReference type="RefSeq" id="WP_039721889.1">
    <property type="nucleotide sequence ID" value="NZ_CP037899.1"/>
</dbReference>
<evidence type="ECO:0000256" key="5">
    <source>
        <dbReference type="ARBA" id="ARBA00023235"/>
    </source>
</evidence>
<evidence type="ECO:0000313" key="15">
    <source>
        <dbReference type="EMBL" id="KIE58031.1"/>
    </source>
</evidence>
<sequence>MHPSVDSLFGTDGIRGKANLYPMTPQIALAAGVAAAKVLTSHGQSKNRHRIVVGRDTRLSSRMLEYAFISGVVSQGVDVYELGVLPSPALGSFTKVYEAIGGVMVSASHNPFYDNGLKFFSFDGSKLDSELEKEIEKEIKQFDWLGTEGPTGSQLGNILLLEDATRNYQNLLKSFFPSEMSLKGMRIAIDTANGASFEAAPSLLESYGASVFPFSKEPNGININFNCGSMFPQNIQQAVLMTGADLGIALDGDGDRLVLCDEKGELCDGDDILAILALDFLKKKTLSKNTVVVTVMSNLGLDETLHEEGIRVIRTAVGDRNVAEVLKKEGLSLGGEQSGHIIPFVYSKTADGLLTALIILEIMSSTGTSLGRLKKKLKRYPQRLWNLEVNQKKPLDEIPGLKKLMDEAQASFNGKGRILLRYSGTESKIRLLVEAKDEDQVNKIGQKLLTFLRESLS</sequence>
<dbReference type="SUPFAM" id="SSF53738">
    <property type="entry name" value="Phosphoglucomutase, first 3 domains"/>
    <property type="match status" value="3"/>
</dbReference>
<dbReference type="NCBIfam" id="TIGR01455">
    <property type="entry name" value="glmM"/>
    <property type="match status" value="1"/>
</dbReference>
<comment type="catalytic activity">
    <reaction evidence="8 10">
        <text>alpha-D-glucosamine 1-phosphate = D-glucosamine 6-phosphate</text>
        <dbReference type="Rhea" id="RHEA:23424"/>
        <dbReference type="ChEBI" id="CHEBI:58516"/>
        <dbReference type="ChEBI" id="CHEBI:58725"/>
        <dbReference type="EC" id="5.4.2.10"/>
    </reaction>
</comment>
<keyword evidence="5 8" id="KW-0413">Isomerase</keyword>
<comment type="function">
    <text evidence="8 10">Catalyzes the conversion of glucosamine-6-phosphate to glucosamine-1-phosphate.</text>
</comment>
<dbReference type="HAMAP" id="MF_01554_B">
    <property type="entry name" value="GlmM_B"/>
    <property type="match status" value="1"/>
</dbReference>
<dbReference type="GO" id="GO:0009252">
    <property type="term" value="P:peptidoglycan biosynthetic process"/>
    <property type="evidence" value="ECO:0007669"/>
    <property type="project" value="TreeGrafter"/>
</dbReference>
<evidence type="ECO:0000259" key="11">
    <source>
        <dbReference type="Pfam" id="PF00408"/>
    </source>
</evidence>
<dbReference type="Proteomes" id="UP000031594">
    <property type="component" value="Unassembled WGS sequence"/>
</dbReference>
<keyword evidence="17" id="KW-1185">Reference proteome</keyword>
<keyword evidence="4 8" id="KW-0460">Magnesium</keyword>
<dbReference type="SUPFAM" id="SSF55957">
    <property type="entry name" value="Phosphoglucomutase, C-terminal domain"/>
    <property type="match status" value="1"/>
</dbReference>
<dbReference type="InterPro" id="IPR016066">
    <property type="entry name" value="A-D-PHexomutase_CS"/>
</dbReference>
<dbReference type="OrthoDB" id="9806956at2"/>
<dbReference type="EMBL" id="CP037899">
    <property type="protein sequence ID" value="QDQ41662.1"/>
    <property type="molecule type" value="Genomic_DNA"/>
</dbReference>